<dbReference type="InterPro" id="IPR001789">
    <property type="entry name" value="Sig_transdc_resp-reg_receiver"/>
</dbReference>
<evidence type="ECO:0000259" key="3">
    <source>
        <dbReference type="PROSITE" id="PS50930"/>
    </source>
</evidence>
<dbReference type="InterPro" id="IPR007492">
    <property type="entry name" value="LytTR_DNA-bd_dom"/>
</dbReference>
<dbReference type="Pfam" id="PF00072">
    <property type="entry name" value="Response_reg"/>
    <property type="match status" value="1"/>
</dbReference>
<keyword evidence="4" id="KW-0238">DNA-binding</keyword>
<evidence type="ECO:0000313" key="4">
    <source>
        <dbReference type="EMBL" id="HCT57693.1"/>
    </source>
</evidence>
<dbReference type="SMART" id="SM00850">
    <property type="entry name" value="LytTR"/>
    <property type="match status" value="1"/>
</dbReference>
<dbReference type="SMART" id="SM00448">
    <property type="entry name" value="REC"/>
    <property type="match status" value="1"/>
</dbReference>
<dbReference type="OMA" id="THISART"/>
<name>A0A3D4V991_9BACT</name>
<dbReference type="GO" id="GO:0003677">
    <property type="term" value="F:DNA binding"/>
    <property type="evidence" value="ECO:0007669"/>
    <property type="project" value="UniProtKB-KW"/>
</dbReference>
<accession>A0A3D4V991</accession>
<feature type="domain" description="Response regulatory" evidence="2">
    <location>
        <begin position="2"/>
        <end position="113"/>
    </location>
</feature>
<dbReference type="EMBL" id="DPIY01000010">
    <property type="protein sequence ID" value="HCT57693.1"/>
    <property type="molecule type" value="Genomic_DNA"/>
</dbReference>
<dbReference type="SUPFAM" id="SSF52172">
    <property type="entry name" value="CheY-like"/>
    <property type="match status" value="1"/>
</dbReference>
<dbReference type="Gene3D" id="2.40.50.1020">
    <property type="entry name" value="LytTr DNA-binding domain"/>
    <property type="match status" value="1"/>
</dbReference>
<dbReference type="Gene3D" id="3.40.50.2300">
    <property type="match status" value="1"/>
</dbReference>
<reference evidence="4 5" key="1">
    <citation type="journal article" date="2018" name="Nat. Biotechnol.">
        <title>A standardized bacterial taxonomy based on genome phylogeny substantially revises the tree of life.</title>
        <authorList>
            <person name="Parks D.H."/>
            <person name="Chuvochina M."/>
            <person name="Waite D.W."/>
            <person name="Rinke C."/>
            <person name="Skarshewski A."/>
            <person name="Chaumeil P.A."/>
            <person name="Hugenholtz P."/>
        </authorList>
    </citation>
    <scope>NUCLEOTIDE SEQUENCE [LARGE SCALE GENOMIC DNA]</scope>
    <source>
        <strain evidence="4">UBA8844</strain>
    </source>
</reference>
<dbReference type="GO" id="GO:0000156">
    <property type="term" value="F:phosphorelay response regulator activity"/>
    <property type="evidence" value="ECO:0007669"/>
    <property type="project" value="InterPro"/>
</dbReference>
<dbReference type="PROSITE" id="PS50110">
    <property type="entry name" value="RESPONSE_REGULATORY"/>
    <property type="match status" value="1"/>
</dbReference>
<dbReference type="PROSITE" id="PS50930">
    <property type="entry name" value="HTH_LYTTR"/>
    <property type="match status" value="1"/>
</dbReference>
<dbReference type="Pfam" id="PF04397">
    <property type="entry name" value="LytTR"/>
    <property type="match status" value="1"/>
</dbReference>
<feature type="modified residue" description="4-aspartylphosphate" evidence="1">
    <location>
        <position position="53"/>
    </location>
</feature>
<sequence>MRCLIIEDEPLAAERLTDYIAKLPLLQLVGTFDNATDAMSWLLANPVDLLFLDISLGGMTGIELLETMTVHGQVILTTAHPEFALKGYDLKVADYLLKPITFQRFVQAVERAQTLRPVVDAPAERGFIFVRTEFRLEKVRLADILYIEGDGDYRQIHTTQKRLTTAETLTELEARLPVDRICRVHKSYMVALDRIEAVERDRLSIRDKLIPVSATYRDRFYALIGHGAPPR</sequence>
<organism evidence="4 5">
    <name type="scientific">Gemmatimonas aurantiaca</name>
    <dbReference type="NCBI Taxonomy" id="173480"/>
    <lineage>
        <taxon>Bacteria</taxon>
        <taxon>Pseudomonadati</taxon>
        <taxon>Gemmatimonadota</taxon>
        <taxon>Gemmatimonadia</taxon>
        <taxon>Gemmatimonadales</taxon>
        <taxon>Gemmatimonadaceae</taxon>
        <taxon>Gemmatimonas</taxon>
    </lineage>
</organism>
<gene>
    <name evidence="4" type="ORF">DGD08_10880</name>
</gene>
<protein>
    <submittedName>
        <fullName evidence="4">DNA-binding response regulator</fullName>
    </submittedName>
</protein>
<evidence type="ECO:0000259" key="2">
    <source>
        <dbReference type="PROSITE" id="PS50110"/>
    </source>
</evidence>
<proteinExistence type="predicted"/>
<dbReference type="AlphaFoldDB" id="A0A3D4V991"/>
<evidence type="ECO:0000313" key="5">
    <source>
        <dbReference type="Proteomes" id="UP000264071"/>
    </source>
</evidence>
<keyword evidence="1" id="KW-0597">Phosphoprotein</keyword>
<comment type="caution">
    <text evidence="4">The sequence shown here is derived from an EMBL/GenBank/DDBJ whole genome shotgun (WGS) entry which is preliminary data.</text>
</comment>
<dbReference type="InterPro" id="IPR011006">
    <property type="entry name" value="CheY-like_superfamily"/>
</dbReference>
<feature type="domain" description="HTH LytTR-type" evidence="3">
    <location>
        <begin position="128"/>
        <end position="226"/>
    </location>
</feature>
<dbReference type="Proteomes" id="UP000264071">
    <property type="component" value="Unassembled WGS sequence"/>
</dbReference>
<dbReference type="InterPro" id="IPR046947">
    <property type="entry name" value="LytR-like"/>
</dbReference>
<dbReference type="PANTHER" id="PTHR37299">
    <property type="entry name" value="TRANSCRIPTIONAL REGULATOR-RELATED"/>
    <property type="match status" value="1"/>
</dbReference>
<dbReference type="PANTHER" id="PTHR37299:SF1">
    <property type="entry name" value="STAGE 0 SPORULATION PROTEIN A HOMOLOG"/>
    <property type="match status" value="1"/>
</dbReference>
<evidence type="ECO:0000256" key="1">
    <source>
        <dbReference type="PROSITE-ProRule" id="PRU00169"/>
    </source>
</evidence>